<dbReference type="InterPro" id="IPR052709">
    <property type="entry name" value="Transposase-MT_Hybrid"/>
</dbReference>
<evidence type="ECO:0000259" key="1">
    <source>
        <dbReference type="Pfam" id="PF17906"/>
    </source>
</evidence>
<reference evidence="2 3" key="1">
    <citation type="submission" date="2016-02" db="EMBL/GenBank/DDBJ databases">
        <title>Band-tailed pigeon sequencing and assembly.</title>
        <authorList>
            <person name="Soares A.E."/>
            <person name="Novak B.J."/>
            <person name="Rice E.S."/>
            <person name="O'Connell B."/>
            <person name="Chang D."/>
            <person name="Weber S."/>
            <person name="Shapiro B."/>
        </authorList>
    </citation>
    <scope>NUCLEOTIDE SEQUENCE [LARGE SCALE GENOMIC DNA]</scope>
    <source>
        <strain evidence="2">BTP2013</strain>
        <tissue evidence="2">Blood</tissue>
    </source>
</reference>
<dbReference type="Gene3D" id="1.10.10.1450">
    <property type="match status" value="1"/>
</dbReference>
<sequence>MSESWKARGSDGNNLSLSERVKQVNKCLGLEDTDTDEETYSGQLVWLGENSVHLSHKICVPTVVNVIPLKTCGGKMITNLLTVPVLNRQLTTLLHRLQLSLCVFKHPTMEMMLDKKQIQAIFLLEFKMGHNTAETTRNIYNAFGPGTAKECTVQQWFKKFHKGHKSLENEERSGRSLEVDNDELRASIEADPLTTTQAVAKEFNMSSH</sequence>
<dbReference type="GO" id="GO:0000014">
    <property type="term" value="F:single-stranded DNA endodeoxyribonuclease activity"/>
    <property type="evidence" value="ECO:0007669"/>
    <property type="project" value="TreeGrafter"/>
</dbReference>
<dbReference type="GO" id="GO:0044774">
    <property type="term" value="P:mitotic DNA integrity checkpoint signaling"/>
    <property type="evidence" value="ECO:0007669"/>
    <property type="project" value="TreeGrafter"/>
</dbReference>
<dbReference type="GO" id="GO:0044547">
    <property type="term" value="F:DNA topoisomerase binding"/>
    <property type="evidence" value="ECO:0007669"/>
    <property type="project" value="TreeGrafter"/>
</dbReference>
<dbReference type="PANTHER" id="PTHR46060">
    <property type="entry name" value="MARINER MOS1 TRANSPOSASE-LIKE PROTEIN"/>
    <property type="match status" value="1"/>
</dbReference>
<dbReference type="AlphaFoldDB" id="A0A1V4KES1"/>
<dbReference type="GO" id="GO:0003690">
    <property type="term" value="F:double-stranded DNA binding"/>
    <property type="evidence" value="ECO:0007669"/>
    <property type="project" value="TreeGrafter"/>
</dbReference>
<dbReference type="STRING" id="372326.A0A1V4KES1"/>
<evidence type="ECO:0000313" key="3">
    <source>
        <dbReference type="Proteomes" id="UP000190648"/>
    </source>
</evidence>
<dbReference type="GO" id="GO:0000729">
    <property type="term" value="P:DNA double-strand break processing"/>
    <property type="evidence" value="ECO:0007669"/>
    <property type="project" value="TreeGrafter"/>
</dbReference>
<dbReference type="InterPro" id="IPR041426">
    <property type="entry name" value="Mos1_HTH"/>
</dbReference>
<evidence type="ECO:0000313" key="2">
    <source>
        <dbReference type="EMBL" id="OPJ82833.1"/>
    </source>
</evidence>
<proteinExistence type="predicted"/>
<dbReference type="GO" id="GO:0015074">
    <property type="term" value="P:DNA integration"/>
    <property type="evidence" value="ECO:0007669"/>
    <property type="project" value="TreeGrafter"/>
</dbReference>
<feature type="domain" description="Mos1 transposase HTH" evidence="1">
    <location>
        <begin position="115"/>
        <end position="163"/>
    </location>
</feature>
<organism evidence="2 3">
    <name type="scientific">Patagioenas fasciata monilis</name>
    <dbReference type="NCBI Taxonomy" id="372326"/>
    <lineage>
        <taxon>Eukaryota</taxon>
        <taxon>Metazoa</taxon>
        <taxon>Chordata</taxon>
        <taxon>Craniata</taxon>
        <taxon>Vertebrata</taxon>
        <taxon>Euteleostomi</taxon>
        <taxon>Archelosauria</taxon>
        <taxon>Archosauria</taxon>
        <taxon>Dinosauria</taxon>
        <taxon>Saurischia</taxon>
        <taxon>Theropoda</taxon>
        <taxon>Coelurosauria</taxon>
        <taxon>Aves</taxon>
        <taxon>Neognathae</taxon>
        <taxon>Neoaves</taxon>
        <taxon>Columbimorphae</taxon>
        <taxon>Columbiformes</taxon>
        <taxon>Columbidae</taxon>
        <taxon>Patagioenas</taxon>
    </lineage>
</organism>
<gene>
    <name evidence="2" type="ORF">AV530_010316</name>
</gene>
<dbReference type="GO" id="GO:0006303">
    <property type="term" value="P:double-strand break repair via nonhomologous end joining"/>
    <property type="evidence" value="ECO:0007669"/>
    <property type="project" value="TreeGrafter"/>
</dbReference>
<accession>A0A1V4KES1</accession>
<dbReference type="GO" id="GO:0031297">
    <property type="term" value="P:replication fork processing"/>
    <property type="evidence" value="ECO:0007669"/>
    <property type="project" value="TreeGrafter"/>
</dbReference>
<keyword evidence="3" id="KW-1185">Reference proteome</keyword>
<protein>
    <recommendedName>
        <fullName evidence="1">Mos1 transposase HTH domain-containing protein</fullName>
    </recommendedName>
</protein>
<dbReference type="Pfam" id="PF17906">
    <property type="entry name" value="HTH_48"/>
    <property type="match status" value="1"/>
</dbReference>
<dbReference type="GO" id="GO:0005634">
    <property type="term" value="C:nucleus"/>
    <property type="evidence" value="ECO:0007669"/>
    <property type="project" value="TreeGrafter"/>
</dbReference>
<comment type="caution">
    <text evidence="2">The sequence shown here is derived from an EMBL/GenBank/DDBJ whole genome shotgun (WGS) entry which is preliminary data.</text>
</comment>
<name>A0A1V4KES1_PATFA</name>
<dbReference type="GO" id="GO:0042800">
    <property type="term" value="F:histone H3K4 methyltransferase activity"/>
    <property type="evidence" value="ECO:0007669"/>
    <property type="project" value="TreeGrafter"/>
</dbReference>
<dbReference type="GO" id="GO:0046975">
    <property type="term" value="F:histone H3K36 methyltransferase activity"/>
    <property type="evidence" value="ECO:0007669"/>
    <property type="project" value="TreeGrafter"/>
</dbReference>
<dbReference type="PANTHER" id="PTHR46060:SF2">
    <property type="entry name" value="HISTONE-LYSINE N-METHYLTRANSFERASE SETMAR"/>
    <property type="match status" value="1"/>
</dbReference>
<dbReference type="EMBL" id="LSYS01003385">
    <property type="protein sequence ID" value="OPJ82833.1"/>
    <property type="molecule type" value="Genomic_DNA"/>
</dbReference>
<dbReference type="GO" id="GO:0035861">
    <property type="term" value="C:site of double-strand break"/>
    <property type="evidence" value="ECO:0007669"/>
    <property type="project" value="TreeGrafter"/>
</dbReference>
<dbReference type="OrthoDB" id="616263at2759"/>
<dbReference type="GO" id="GO:0000793">
    <property type="term" value="C:condensed chromosome"/>
    <property type="evidence" value="ECO:0007669"/>
    <property type="project" value="TreeGrafter"/>
</dbReference>
<dbReference type="GO" id="GO:0003697">
    <property type="term" value="F:single-stranded DNA binding"/>
    <property type="evidence" value="ECO:0007669"/>
    <property type="project" value="TreeGrafter"/>
</dbReference>
<dbReference type="Proteomes" id="UP000190648">
    <property type="component" value="Unassembled WGS sequence"/>
</dbReference>